<evidence type="ECO:0000313" key="2">
    <source>
        <dbReference type="Proteomes" id="UP000254677"/>
    </source>
</evidence>
<sequence length="36" mass="4243">MIKLDHKLIGVGWALRYVLSLIVEQKRQDCNNINNF</sequence>
<organism evidence="1 2">
    <name type="scientific">Legionella donaldsonii</name>
    <dbReference type="NCBI Taxonomy" id="45060"/>
    <lineage>
        <taxon>Bacteria</taxon>
        <taxon>Pseudomonadati</taxon>
        <taxon>Pseudomonadota</taxon>
        <taxon>Gammaproteobacteria</taxon>
        <taxon>Legionellales</taxon>
        <taxon>Legionellaceae</taxon>
        <taxon>Legionella</taxon>
    </lineage>
</organism>
<keyword evidence="2" id="KW-1185">Reference proteome</keyword>
<name>A0A378J6X3_9GAMM</name>
<reference evidence="1 2" key="1">
    <citation type="submission" date="2018-06" db="EMBL/GenBank/DDBJ databases">
        <authorList>
            <consortium name="Pathogen Informatics"/>
            <person name="Doyle S."/>
        </authorList>
    </citation>
    <scope>NUCLEOTIDE SEQUENCE [LARGE SCALE GENOMIC DNA]</scope>
    <source>
        <strain evidence="1 2">NCTC13292</strain>
    </source>
</reference>
<accession>A0A378J6X3</accession>
<gene>
    <name evidence="1" type="ORF">NCTC13292_02019</name>
</gene>
<dbReference type="Proteomes" id="UP000254677">
    <property type="component" value="Unassembled WGS sequence"/>
</dbReference>
<dbReference type="AlphaFoldDB" id="A0A378J6X3"/>
<dbReference type="EMBL" id="UGOA01000001">
    <property type="protein sequence ID" value="STX43199.1"/>
    <property type="molecule type" value="Genomic_DNA"/>
</dbReference>
<protein>
    <submittedName>
        <fullName evidence="1">Uncharacterized protein</fullName>
    </submittedName>
</protein>
<proteinExistence type="predicted"/>
<evidence type="ECO:0000313" key="1">
    <source>
        <dbReference type="EMBL" id="STX43199.1"/>
    </source>
</evidence>